<feature type="compositionally biased region" description="Gly residues" evidence="1">
    <location>
        <begin position="509"/>
        <end position="520"/>
    </location>
</feature>
<sequence precursor="true">MRPSTNTRPIVAAACLLILVGMILAPVGAANVTVNSGMKNSDIQNLIDNAKSGDTIKFNGGDYQNVSIVINKKLNVVGTKNVVLNGTDSADSNGKTTFVFYFTSKSSGTVLSGFNINTYTDYAVILNNVNNVNIANNNINGGAKGSIYVASSSNINLTQNTIKNSDGNGVTIDSSKSVTLYKNLINHNHGDGVTVLNTQITNFTLNKISYNELNAITLKNSNNTLIHNNSINNNKGNGIDLYNTKTTNITGNNITYNILNGILFDGCTTFTYVSYNYFIHNLNGIYLDSISYGDIIVTNFIAKSYKSAFTPYEFDYTGTGIMVGDNFKDDDSKINIYYNSILGNEAYSIKSNVNYGYLTVGANFYGTNDKWACAVCPMIKTDMLYAKVVKGVNGVKLIFYQPSNANQQVTQVIDQSVNWIVSELNPDGTITQIKNKLGQITNGTSFFNFTRNNSKTYIVTAIINGVQYTYQWDPDNNTDQPNNGTGNSNGTKPGPGNSNSTGTGNNTNGTGGTVNNGTGGQSNSNGTGNGNSGSGTSNSNGTVTGSGEDITQVGFEGTSANNGGQQSAGDSSGGSESGVEVAIKNAITKTVTNPFNNLGIIALLGLIGIGYFKRDKFK</sequence>
<protein>
    <submittedName>
        <fullName evidence="4">Parallel beta-helix repeat</fullName>
    </submittedName>
</protein>
<dbReference type="SUPFAM" id="SSF51126">
    <property type="entry name" value="Pectin lyase-like"/>
    <property type="match status" value="2"/>
</dbReference>
<organism evidence="4 5">
    <name type="scientific">Methanobacterium lacus (strain AL-21)</name>
    <dbReference type="NCBI Taxonomy" id="877455"/>
    <lineage>
        <taxon>Archaea</taxon>
        <taxon>Methanobacteriati</taxon>
        <taxon>Methanobacteriota</taxon>
        <taxon>Methanomada group</taxon>
        <taxon>Methanobacteria</taxon>
        <taxon>Methanobacteriales</taxon>
        <taxon>Methanobacteriaceae</taxon>
        <taxon>Methanobacterium</taxon>
    </lineage>
</organism>
<dbReference type="Proteomes" id="UP000007490">
    <property type="component" value="Chromosome"/>
</dbReference>
<dbReference type="GeneID" id="10278144"/>
<dbReference type="InterPro" id="IPR006626">
    <property type="entry name" value="PbH1"/>
</dbReference>
<evidence type="ECO:0000259" key="3">
    <source>
        <dbReference type="Pfam" id="PF13229"/>
    </source>
</evidence>
<dbReference type="SMART" id="SM00710">
    <property type="entry name" value="PbH1"/>
    <property type="match status" value="7"/>
</dbReference>
<evidence type="ECO:0000256" key="1">
    <source>
        <dbReference type="SAM" id="MobiDB-lite"/>
    </source>
</evidence>
<feature type="region of interest" description="Disordered" evidence="1">
    <location>
        <begin position="473"/>
        <end position="577"/>
    </location>
</feature>
<name>F0T9N3_METLA</name>
<evidence type="ECO:0000313" key="5">
    <source>
        <dbReference type="Proteomes" id="UP000007490"/>
    </source>
</evidence>
<feature type="domain" description="Right handed beta helix" evidence="3">
    <location>
        <begin position="123"/>
        <end position="268"/>
    </location>
</feature>
<keyword evidence="2" id="KW-1133">Transmembrane helix</keyword>
<dbReference type="eggNOG" id="arCOG02497">
    <property type="taxonomic scope" value="Archaea"/>
</dbReference>
<dbReference type="InterPro" id="IPR012334">
    <property type="entry name" value="Pectin_lyas_fold"/>
</dbReference>
<dbReference type="AlphaFoldDB" id="F0T9N3"/>
<reference evidence="4 5" key="2">
    <citation type="journal article" date="2014" name="Int. J. Syst. Evol. Microbiol.">
        <title>Methanobacterium paludis sp. nov. and a novel strain of Methanobacterium lacus isolated from northern peatlands.</title>
        <authorList>
            <person name="Cadillo-Quiroz H."/>
            <person name="Brauer S.L."/>
            <person name="Goodson N."/>
            <person name="Yavitt J.B."/>
            <person name="Zinder S.H."/>
        </authorList>
    </citation>
    <scope>NUCLEOTIDE SEQUENCE [LARGE SCALE GENOMIC DNA]</scope>
    <source>
        <strain evidence="4 5">AL-21</strain>
    </source>
</reference>
<reference evidence="5" key="1">
    <citation type="submission" date="2011-02" db="EMBL/GenBank/DDBJ databases">
        <title>Complete sequence of Methanobacterium sp. AL-21.</title>
        <authorList>
            <consortium name="US DOE Joint Genome Institute"/>
            <person name="Lucas S."/>
            <person name="Copeland A."/>
            <person name="Lapidus A."/>
            <person name="Cheng J.-F."/>
            <person name="Goodwin L."/>
            <person name="Pitluck S."/>
            <person name="Chertkov O."/>
            <person name="Detter J.C."/>
            <person name="Han C."/>
            <person name="Tapia R."/>
            <person name="Land M."/>
            <person name="Hauser L."/>
            <person name="Kyrpides N."/>
            <person name="Ivanova N."/>
            <person name="Mikhailova N."/>
            <person name="Pagani I."/>
            <person name="Cadillo-Quiroz H."/>
            <person name="Imachi H."/>
            <person name="Zinder S."/>
            <person name="Liu W."/>
            <person name="Woyke T."/>
        </authorList>
    </citation>
    <scope>NUCLEOTIDE SEQUENCE [LARGE SCALE GENOMIC DNA]</scope>
    <source>
        <strain evidence="5">AL-21</strain>
    </source>
</reference>
<dbReference type="KEGG" id="mel:Metbo_1687"/>
<dbReference type="OrthoDB" id="78479at2157"/>
<proteinExistence type="predicted"/>
<gene>
    <name evidence="4" type="ordered locus">Metbo_1687</name>
</gene>
<dbReference type="Pfam" id="PF13229">
    <property type="entry name" value="Beta_helix"/>
    <property type="match status" value="1"/>
</dbReference>
<dbReference type="EMBL" id="CP002551">
    <property type="protein sequence ID" value="ADZ09912.1"/>
    <property type="molecule type" value="Genomic_DNA"/>
</dbReference>
<dbReference type="HOGENOM" id="CLU_441896_0_0_2"/>
<dbReference type="Gene3D" id="2.160.20.10">
    <property type="entry name" value="Single-stranded right-handed beta-helix, Pectin lyase-like"/>
    <property type="match status" value="1"/>
</dbReference>
<dbReference type="InterPro" id="IPR039448">
    <property type="entry name" value="Beta_helix"/>
</dbReference>
<feature type="compositionally biased region" description="Polar residues" evidence="1">
    <location>
        <begin position="473"/>
        <end position="491"/>
    </location>
</feature>
<evidence type="ECO:0000313" key="4">
    <source>
        <dbReference type="EMBL" id="ADZ09912.1"/>
    </source>
</evidence>
<feature type="compositionally biased region" description="Low complexity" evidence="1">
    <location>
        <begin position="534"/>
        <end position="547"/>
    </location>
</feature>
<dbReference type="STRING" id="877455.Metbo_1687"/>
<keyword evidence="2" id="KW-0472">Membrane</keyword>
<accession>F0T9N3</accession>
<keyword evidence="5" id="KW-1185">Reference proteome</keyword>
<dbReference type="InterPro" id="IPR011050">
    <property type="entry name" value="Pectin_lyase_fold/virulence"/>
</dbReference>
<feature type="compositionally biased region" description="Low complexity" evidence="1">
    <location>
        <begin position="496"/>
        <end position="508"/>
    </location>
</feature>
<dbReference type="RefSeq" id="WP_013645263.1">
    <property type="nucleotide sequence ID" value="NC_015216.1"/>
</dbReference>
<feature type="transmembrane region" description="Helical" evidence="2">
    <location>
        <begin position="595"/>
        <end position="612"/>
    </location>
</feature>
<keyword evidence="2" id="KW-0812">Transmembrane</keyword>
<evidence type="ECO:0000256" key="2">
    <source>
        <dbReference type="SAM" id="Phobius"/>
    </source>
</evidence>